<evidence type="ECO:0000259" key="9">
    <source>
        <dbReference type="Pfam" id="PF12704"/>
    </source>
</evidence>
<dbReference type="InterPro" id="IPR025857">
    <property type="entry name" value="MacB_PCD"/>
</dbReference>
<evidence type="ECO:0000256" key="5">
    <source>
        <dbReference type="ARBA" id="ARBA00023136"/>
    </source>
</evidence>
<feature type="transmembrane region" description="Helical" evidence="7">
    <location>
        <begin position="751"/>
        <end position="768"/>
    </location>
</feature>
<dbReference type="STRING" id="1797197.A2Y75_02970"/>
<dbReference type="Pfam" id="PF12704">
    <property type="entry name" value="MacB_PCD"/>
    <property type="match status" value="1"/>
</dbReference>
<dbReference type="InterPro" id="IPR038766">
    <property type="entry name" value="Membrane_comp_ABC_pdt"/>
</dbReference>
<comment type="similarity">
    <text evidence="6">Belongs to the ABC-4 integral membrane protein family.</text>
</comment>
<evidence type="ECO:0000313" key="10">
    <source>
        <dbReference type="EMBL" id="OFW58527.1"/>
    </source>
</evidence>
<dbReference type="AlphaFoldDB" id="A0A1F2WNU1"/>
<keyword evidence="4 7" id="KW-1133">Transmembrane helix</keyword>
<comment type="subcellular location">
    <subcellularLocation>
        <location evidence="1">Cell membrane</location>
        <topology evidence="1">Multi-pass membrane protein</topology>
    </subcellularLocation>
</comment>
<feature type="domain" description="ABC3 transporter permease C-terminal" evidence="8">
    <location>
        <begin position="270"/>
        <end position="390"/>
    </location>
</feature>
<feature type="transmembrane region" description="Helical" evidence="7">
    <location>
        <begin position="312"/>
        <end position="338"/>
    </location>
</feature>
<comment type="caution">
    <text evidence="10">The sequence shown here is derived from an EMBL/GenBank/DDBJ whole genome shotgun (WGS) entry which is preliminary data.</text>
</comment>
<evidence type="ECO:0000313" key="11">
    <source>
        <dbReference type="Proteomes" id="UP000177876"/>
    </source>
</evidence>
<evidence type="ECO:0000256" key="2">
    <source>
        <dbReference type="ARBA" id="ARBA00022475"/>
    </source>
</evidence>
<dbReference type="Proteomes" id="UP000177876">
    <property type="component" value="Unassembled WGS sequence"/>
</dbReference>
<dbReference type="EMBL" id="MELK01000022">
    <property type="protein sequence ID" value="OFW58527.1"/>
    <property type="molecule type" value="Genomic_DNA"/>
</dbReference>
<evidence type="ECO:0000256" key="4">
    <source>
        <dbReference type="ARBA" id="ARBA00022989"/>
    </source>
</evidence>
<evidence type="ECO:0000259" key="8">
    <source>
        <dbReference type="Pfam" id="PF02687"/>
    </source>
</evidence>
<keyword evidence="5 7" id="KW-0472">Membrane</keyword>
<keyword evidence="3 7" id="KW-0812">Transmembrane</keyword>
<dbReference type="GO" id="GO:0005886">
    <property type="term" value="C:plasma membrane"/>
    <property type="evidence" value="ECO:0007669"/>
    <property type="project" value="UniProtKB-SubCell"/>
</dbReference>
<feature type="transmembrane region" description="Helical" evidence="7">
    <location>
        <begin position="713"/>
        <end position="731"/>
    </location>
</feature>
<name>A0A1F2WNU1_9ACTN</name>
<dbReference type="PANTHER" id="PTHR30287">
    <property type="entry name" value="MEMBRANE COMPONENT OF PREDICTED ABC SUPERFAMILY METABOLITE UPTAKE TRANSPORTER"/>
    <property type="match status" value="1"/>
</dbReference>
<feature type="domain" description="ABC3 transporter permease C-terminal" evidence="8">
    <location>
        <begin position="663"/>
        <end position="779"/>
    </location>
</feature>
<evidence type="ECO:0000256" key="7">
    <source>
        <dbReference type="SAM" id="Phobius"/>
    </source>
</evidence>
<accession>A0A1F2WNU1</accession>
<gene>
    <name evidence="10" type="ORF">A2Y75_02970</name>
</gene>
<feature type="transmembrane region" description="Helical" evidence="7">
    <location>
        <begin position="653"/>
        <end position="677"/>
    </location>
</feature>
<feature type="transmembrane region" description="Helical" evidence="7">
    <location>
        <begin position="438"/>
        <end position="457"/>
    </location>
</feature>
<evidence type="ECO:0000256" key="3">
    <source>
        <dbReference type="ARBA" id="ARBA00022692"/>
    </source>
</evidence>
<proteinExistence type="inferred from homology"/>
<feature type="transmembrane region" description="Helical" evidence="7">
    <location>
        <begin position="267"/>
        <end position="291"/>
    </location>
</feature>
<sequence>MKLLRRKLIREIRESKFRFLAISSVVAIGIILFIASYMSFLNLSGSYQHTYEKLHFEDLLIRVNRAPSRIGDRLAQLPNIKELTPRVNNPLGMALEDGTHITGQIIGIPKNKPYVNMVQIESGHELTGNEQELTCLVETHFAKFNDLKEGDRISAVKNGETISIRIAGVVSSPEYMIVFRNRQFPMTSATVYGVFFMSMDQARFLLDFPSNSYNEFAFTLDDYSLESTTESLARDILSPYAVEEVTTRDNQISKSIMEMDIKQFHNFALFFPILFFTIAAFSIYMILSRMVRTQKPIIGLMRAIGYSGREILMHYLSFAFLVGVVGVIVGSILGMLATGLVSKLYASNLGIPEVHLGFYPWVFVYGFVIAIGFCALAGLIPARQSASVQPTEALRGTVDPAKYGKHSWVERLLPSLGRLRVFWRLPVRNVFRNKRRTAFTIIGIIFAVILVMMTLGINDTIHGTINKAFNKLFTFDIAVLYLDPQSKVTESKLQEIPGVEQVDPTIGHPCIISNGDGNKDVESIVMGESSDTGMRGFLDEQNREVHISPHHCLMSRQYRSELGVAVGDIINIEANNRSGSFVISDFIMEPLGAFVYIPVQEARELLGYGQRSSAFYLKVDPEKYQEVKDTLYKEASVLALIDLSQIQKEINSYMGLLYIIITVMLVFGLIMAFTLVFNTSTINIMEREQEVATMLTLGVKQWKASLSLTLENVFMGLLGLAPGYVAALIVLGQAMKLYQSDLFSFTPIVTMRTYFIVAALIILLMVLSEYPSLRHINKLDLAQSTKRRSL</sequence>
<keyword evidence="2" id="KW-1003">Cell membrane</keyword>
<feature type="domain" description="MacB-like periplasmic core" evidence="9">
    <location>
        <begin position="437"/>
        <end position="627"/>
    </location>
</feature>
<evidence type="ECO:0008006" key="12">
    <source>
        <dbReference type="Google" id="ProtNLM"/>
    </source>
</evidence>
<feature type="transmembrane region" description="Helical" evidence="7">
    <location>
        <begin position="358"/>
        <end position="380"/>
    </location>
</feature>
<evidence type="ECO:0000256" key="1">
    <source>
        <dbReference type="ARBA" id="ARBA00004651"/>
    </source>
</evidence>
<protein>
    <recommendedName>
        <fullName evidence="12">ABC transporter permease</fullName>
    </recommendedName>
</protein>
<evidence type="ECO:0000256" key="6">
    <source>
        <dbReference type="ARBA" id="ARBA00038076"/>
    </source>
</evidence>
<feature type="transmembrane region" description="Helical" evidence="7">
    <location>
        <begin position="20"/>
        <end position="40"/>
    </location>
</feature>
<dbReference type="Pfam" id="PF02687">
    <property type="entry name" value="FtsX"/>
    <property type="match status" value="2"/>
</dbReference>
<reference evidence="10 11" key="1">
    <citation type="journal article" date="2016" name="Nat. Commun.">
        <title>Thousands of microbial genomes shed light on interconnected biogeochemical processes in an aquifer system.</title>
        <authorList>
            <person name="Anantharaman K."/>
            <person name="Brown C.T."/>
            <person name="Hug L.A."/>
            <person name="Sharon I."/>
            <person name="Castelle C.J."/>
            <person name="Probst A.J."/>
            <person name="Thomas B.C."/>
            <person name="Singh A."/>
            <person name="Wilkins M.J."/>
            <person name="Karaoz U."/>
            <person name="Brodie E.L."/>
            <person name="Williams K.H."/>
            <person name="Hubbard S.S."/>
            <person name="Banfield J.F."/>
        </authorList>
    </citation>
    <scope>NUCLEOTIDE SEQUENCE [LARGE SCALE GENOMIC DNA]</scope>
</reference>
<dbReference type="InterPro" id="IPR003838">
    <property type="entry name" value="ABC3_permease_C"/>
</dbReference>
<organism evidence="10 11">
    <name type="scientific">Candidatus Solincola sediminis</name>
    <dbReference type="NCBI Taxonomy" id="1797199"/>
    <lineage>
        <taxon>Bacteria</taxon>
        <taxon>Bacillati</taxon>
        <taxon>Actinomycetota</taxon>
        <taxon>Candidatus Geothermincolia</taxon>
        <taxon>Candidatus Geothermincolales</taxon>
        <taxon>Candidatus Geothermincolaceae</taxon>
        <taxon>Candidatus Solincola</taxon>
    </lineage>
</organism>
<dbReference type="PANTHER" id="PTHR30287:SF2">
    <property type="entry name" value="BLL1001 PROTEIN"/>
    <property type="match status" value="1"/>
</dbReference>